<accession>A0A3S8U397</accession>
<dbReference type="EMBL" id="CP034328">
    <property type="protein sequence ID" value="AZL58083.1"/>
    <property type="molecule type" value="Genomic_DNA"/>
</dbReference>
<evidence type="ECO:0000313" key="5">
    <source>
        <dbReference type="EMBL" id="AZL58083.1"/>
    </source>
</evidence>
<dbReference type="KEGG" id="taw:EI545_04065"/>
<dbReference type="PANTHER" id="PTHR43649:SF34">
    <property type="entry name" value="ABC TRANSPORTER PERIPLASMIC-BINDING PROTEIN YCJN-RELATED"/>
    <property type="match status" value="1"/>
</dbReference>
<dbReference type="Proteomes" id="UP000282002">
    <property type="component" value="Chromosome"/>
</dbReference>
<gene>
    <name evidence="5" type="ORF">EI545_04065</name>
</gene>
<dbReference type="PANTHER" id="PTHR43649">
    <property type="entry name" value="ARABINOSE-BINDING PROTEIN-RELATED"/>
    <property type="match status" value="1"/>
</dbReference>
<dbReference type="AlphaFoldDB" id="A0A3S8U397"/>
<dbReference type="OrthoDB" id="9770625at2"/>
<dbReference type="InterPro" id="IPR006059">
    <property type="entry name" value="SBP"/>
</dbReference>
<sequence length="582" mass="65315">MQQMNTSTASGTAPRSELTSHELSRIVDFLRKLRAPFDTGVPGASKDVFWNIVLELVDAHLHRRPIDKSGLVTLAGVPYSTGNRMITKMIADNQIRQVPRGGGLKTHFLEPTDTLLHAFMDYATHVKGHLAKTFGLRKGTEANEYYFGGSYFAAQIISPVQGDDIAVKVPGDIRFLLNDDNYFSAMRNMWSDFRNDLSRKSSFQLHRLPDLYTNAHKAFAAPTPDHDVVALNMPWLGEFAEKGCLAPLDELLNDAAINPLDFHPSVWGTGNWKGTQYGIPLYCTIEILAARRDLFEDRGLTYPRTFDETIAAARALHRPANDFYGIAWNGQRGMPIANSFMFFLAACQKTIIDIPMHNRESWTYDRFEKLKLQINTDDSVDVIEYMKQLAEVSPPDIAEVDWERGLNYFMYGQVGLAYCWTMRAARFEHELSSQVARRVAYLPPPSRRMRQIAAPVGGFLMTIPARVPPARQRQIMNALAWMVSPEAMKAHVKNGFPVAPRFSVCADPEALASSPIVSMVDQLARRNELVTWARPPIPEFSLIEAILGTEIHDAVFHGKAARQALRDAENRIHSGLQLKGGV</sequence>
<dbReference type="Gene3D" id="3.40.190.10">
    <property type="entry name" value="Periplasmic binding protein-like II"/>
    <property type="match status" value="2"/>
</dbReference>
<dbReference type="GO" id="GO:0042597">
    <property type="term" value="C:periplasmic space"/>
    <property type="evidence" value="ECO:0007669"/>
    <property type="project" value="UniProtKB-SubCell"/>
</dbReference>
<keyword evidence="6" id="KW-1185">Reference proteome</keyword>
<comment type="similarity">
    <text evidence="2">Belongs to the bacterial solute-binding protein 1 family.</text>
</comment>
<keyword evidence="4" id="KW-0732">Signal</keyword>
<evidence type="ECO:0000313" key="6">
    <source>
        <dbReference type="Proteomes" id="UP000282002"/>
    </source>
</evidence>
<evidence type="ECO:0000256" key="1">
    <source>
        <dbReference type="ARBA" id="ARBA00004418"/>
    </source>
</evidence>
<dbReference type="SUPFAM" id="SSF53850">
    <property type="entry name" value="Periplasmic binding protein-like II"/>
    <property type="match status" value="1"/>
</dbReference>
<organism evidence="5 6">
    <name type="scientific">Tabrizicola piscis</name>
    <dbReference type="NCBI Taxonomy" id="2494374"/>
    <lineage>
        <taxon>Bacteria</taxon>
        <taxon>Pseudomonadati</taxon>
        <taxon>Pseudomonadota</taxon>
        <taxon>Alphaproteobacteria</taxon>
        <taxon>Rhodobacterales</taxon>
        <taxon>Paracoccaceae</taxon>
        <taxon>Tabrizicola</taxon>
    </lineage>
</organism>
<protein>
    <submittedName>
        <fullName evidence="5">Extracellular solute-binding protein</fullName>
    </submittedName>
</protein>
<reference evidence="5 6" key="1">
    <citation type="submission" date="2018-12" db="EMBL/GenBank/DDBJ databases">
        <title>Complete genome sequencing of Tabrizicola sp. K13M18.</title>
        <authorList>
            <person name="Bae J.-W."/>
        </authorList>
    </citation>
    <scope>NUCLEOTIDE SEQUENCE [LARGE SCALE GENOMIC DNA]</scope>
    <source>
        <strain evidence="5 6">K13M18</strain>
    </source>
</reference>
<name>A0A3S8U397_9RHOB</name>
<evidence type="ECO:0000256" key="2">
    <source>
        <dbReference type="ARBA" id="ARBA00008520"/>
    </source>
</evidence>
<keyword evidence="3" id="KW-0813">Transport</keyword>
<comment type="subcellular location">
    <subcellularLocation>
        <location evidence="1">Periplasm</location>
    </subcellularLocation>
</comment>
<evidence type="ECO:0000256" key="4">
    <source>
        <dbReference type="ARBA" id="ARBA00022729"/>
    </source>
</evidence>
<dbReference type="InterPro" id="IPR050490">
    <property type="entry name" value="Bact_solute-bd_prot1"/>
</dbReference>
<evidence type="ECO:0000256" key="3">
    <source>
        <dbReference type="ARBA" id="ARBA00022448"/>
    </source>
</evidence>
<proteinExistence type="inferred from homology"/>
<dbReference type="Pfam" id="PF01547">
    <property type="entry name" value="SBP_bac_1"/>
    <property type="match status" value="1"/>
</dbReference>